<accession>A0A150LJH4</accession>
<dbReference type="Gene3D" id="1.10.10.2910">
    <property type="match status" value="1"/>
</dbReference>
<dbReference type="PANTHER" id="PTHR43236:SF1">
    <property type="entry name" value="BLL7220 PROTEIN"/>
    <property type="match status" value="1"/>
</dbReference>
<protein>
    <recommendedName>
        <fullName evidence="1">IrrE N-terminal-like domain-containing protein</fullName>
    </recommendedName>
</protein>
<name>A0A150LJH4_9BACL</name>
<feature type="domain" description="IrrE N-terminal-like" evidence="1">
    <location>
        <begin position="25"/>
        <end position="138"/>
    </location>
</feature>
<dbReference type="PANTHER" id="PTHR43236">
    <property type="entry name" value="ANTITOXIN HIGA1"/>
    <property type="match status" value="1"/>
</dbReference>
<gene>
    <name evidence="2" type="ORF">B4119_2906</name>
</gene>
<evidence type="ECO:0000313" key="3">
    <source>
        <dbReference type="Proteomes" id="UP000075455"/>
    </source>
</evidence>
<dbReference type="PATRIC" id="fig|81408.3.peg.4090"/>
<evidence type="ECO:0000313" key="2">
    <source>
        <dbReference type="EMBL" id="KYD12400.1"/>
    </source>
</evidence>
<dbReference type="InterPro" id="IPR052345">
    <property type="entry name" value="Rad_response_metalloprotease"/>
</dbReference>
<dbReference type="AlphaFoldDB" id="A0A150LJH4"/>
<dbReference type="Proteomes" id="UP000075455">
    <property type="component" value="Unassembled WGS sequence"/>
</dbReference>
<proteinExistence type="predicted"/>
<evidence type="ECO:0000259" key="1">
    <source>
        <dbReference type="Pfam" id="PF06114"/>
    </source>
</evidence>
<dbReference type="RefSeq" id="WP_061579662.1">
    <property type="nucleotide sequence ID" value="NZ_LQYS01000062.1"/>
</dbReference>
<dbReference type="InterPro" id="IPR010359">
    <property type="entry name" value="IrrE_HExxH"/>
</dbReference>
<dbReference type="Pfam" id="PF06114">
    <property type="entry name" value="Peptidase_M78"/>
    <property type="match status" value="1"/>
</dbReference>
<dbReference type="STRING" id="81408.B4119_2906"/>
<dbReference type="EMBL" id="LQYS01000062">
    <property type="protein sequence ID" value="KYD12400.1"/>
    <property type="molecule type" value="Genomic_DNA"/>
</dbReference>
<reference evidence="2 3" key="1">
    <citation type="submission" date="2016-01" db="EMBL/GenBank/DDBJ databases">
        <title>Draft Genome Sequences of Seven Thermophilic Sporeformers Isolated from Foods.</title>
        <authorList>
            <person name="Berendsen E.M."/>
            <person name="Wells-Bennik M.H."/>
            <person name="Krawcyk A.O."/>
            <person name="De Jong A."/>
            <person name="Holsappel S."/>
            <person name="Eijlander R.T."/>
            <person name="Kuipers O.P."/>
        </authorList>
    </citation>
    <scope>NUCLEOTIDE SEQUENCE [LARGE SCALE GENOMIC DNA]</scope>
    <source>
        <strain evidence="2 3">B4119</strain>
    </source>
</reference>
<sequence>MKGIKEIVRQLIKKHRSNDPFQIAKEKNIIILFAELGTTFGFYSSYKRIQFIHLNNQLDEMMQRFVCAHELGHAILHPKSNTPFLRANTLFSVEKLEVEANTFAVELLLPDDVIDQYQDTGLTIYDVAKMYSVPQELVYLKNFNTKTKRIFLY</sequence>
<comment type="caution">
    <text evidence="2">The sequence shown here is derived from an EMBL/GenBank/DDBJ whole genome shotgun (WGS) entry which is preliminary data.</text>
</comment>
<organism evidence="2 3">
    <name type="scientific">Saccharococcus caldoxylosilyticus</name>
    <dbReference type="NCBI Taxonomy" id="81408"/>
    <lineage>
        <taxon>Bacteria</taxon>
        <taxon>Bacillati</taxon>
        <taxon>Bacillota</taxon>
        <taxon>Bacilli</taxon>
        <taxon>Bacillales</taxon>
        <taxon>Anoxybacillaceae</taxon>
        <taxon>Saccharococcus</taxon>
    </lineage>
</organism>